<dbReference type="Gene3D" id="3.30.450.20">
    <property type="entry name" value="PAS domain"/>
    <property type="match status" value="2"/>
</dbReference>
<dbReference type="SMART" id="SM00052">
    <property type="entry name" value="EAL"/>
    <property type="match status" value="1"/>
</dbReference>
<dbReference type="InterPro" id="IPR052155">
    <property type="entry name" value="Biofilm_reg_signaling"/>
</dbReference>
<dbReference type="InterPro" id="IPR035919">
    <property type="entry name" value="EAL_sf"/>
</dbReference>
<dbReference type="SUPFAM" id="SSF55073">
    <property type="entry name" value="Nucleotide cyclase"/>
    <property type="match status" value="1"/>
</dbReference>
<dbReference type="InterPro" id="IPR035965">
    <property type="entry name" value="PAS-like_dom_sf"/>
</dbReference>
<accession>A0A318GZW6</accession>
<keyword evidence="6" id="KW-1185">Reference proteome</keyword>
<organism evidence="5 6">
    <name type="scientific">Sphaerotilus hippei</name>
    <dbReference type="NCBI Taxonomy" id="744406"/>
    <lineage>
        <taxon>Bacteria</taxon>
        <taxon>Pseudomonadati</taxon>
        <taxon>Pseudomonadota</taxon>
        <taxon>Betaproteobacteria</taxon>
        <taxon>Burkholderiales</taxon>
        <taxon>Sphaerotilaceae</taxon>
        <taxon>Sphaerotilus</taxon>
    </lineage>
</organism>
<reference evidence="5 6" key="1">
    <citation type="submission" date="2018-05" db="EMBL/GenBank/DDBJ databases">
        <title>Genomic Encyclopedia of Type Strains, Phase IV (KMG-IV): sequencing the most valuable type-strain genomes for metagenomic binning, comparative biology and taxonomic classification.</title>
        <authorList>
            <person name="Goeker M."/>
        </authorList>
    </citation>
    <scope>NUCLEOTIDE SEQUENCE [LARGE SCALE GENOMIC DNA]</scope>
    <source>
        <strain evidence="5 6">DSM 566</strain>
    </source>
</reference>
<evidence type="ECO:0000259" key="3">
    <source>
        <dbReference type="PROSITE" id="PS50883"/>
    </source>
</evidence>
<dbReference type="OrthoDB" id="9813903at2"/>
<dbReference type="CDD" id="cd01949">
    <property type="entry name" value="GGDEF"/>
    <property type="match status" value="1"/>
</dbReference>
<sequence length="680" mass="74898">MNPSDGHDLLPPDTLRQLVDSGPLWLAAYDQSLVCVYANDTPGQPARPGRSITEVMGDAWTRRHAGRLREALAGRRQPAQEEALRLPDGRQLQVEIGCMPCPSLAGGGPGLFLTLHDLTRHHELERALVESEERLARFMQASMEGILFHRDGLIADANPALCELLGHTLHELLGRPWLELVAPEQRQRVHHLLGGGEDTTLETTFLHQDGSRLPVELIDRSTLQDGQPGRMAIVRDVRDRHAAQARLHYLAHHDALTGLPNHPAFMGQLEHLMVTARAAQTQLALLFIDLDHFKRVNDSVGHTAGDTLLKVVAHRIGAQLRSSDRVARFGGDEFMVLLPGLRERGDVLRVADKLLASIAEPFSIEGGPISVTASLGAAIFPQDGDRPELLIQHADAAMHVAKAQGRAGVALFEQEVAQVAYDNLVLEGQLGQAIEQNEFTLLFQPQLRTSDQQIVGVEALIRWHHPERGLLAPDEFIALAEQHRLIVPIGQWVLAEATRCAQRWHAQGRAMTVAVNLSTLQFQAPGFVESIERLLRDAGLPTGWLELELTERMLMDDVPTVRERLHQLRALGVKLSVDDFGTGYSSLGHLKDLPIDKMKIDRSFVHELPQDRQSCAIARAIIELARGLGLTAVAEGVETGAQRAFLEAHGCHQLQGMGISPPLTAERLEAWLQQRAHPGA</sequence>
<evidence type="ECO:0000259" key="4">
    <source>
        <dbReference type="PROSITE" id="PS50887"/>
    </source>
</evidence>
<dbReference type="RefSeq" id="WP_110400750.1">
    <property type="nucleotide sequence ID" value="NZ_QJJS01000008.1"/>
</dbReference>
<dbReference type="InterPro" id="IPR029787">
    <property type="entry name" value="Nucleotide_cyclase"/>
</dbReference>
<dbReference type="GO" id="GO:0071111">
    <property type="term" value="F:cyclic-guanylate-specific phosphodiesterase activity"/>
    <property type="evidence" value="ECO:0007669"/>
    <property type="project" value="UniProtKB-EC"/>
</dbReference>
<dbReference type="InterPro" id="IPR000014">
    <property type="entry name" value="PAS"/>
</dbReference>
<dbReference type="NCBIfam" id="TIGR00254">
    <property type="entry name" value="GGDEF"/>
    <property type="match status" value="1"/>
</dbReference>
<dbReference type="SUPFAM" id="SSF141868">
    <property type="entry name" value="EAL domain-like"/>
    <property type="match status" value="1"/>
</dbReference>
<dbReference type="InterPro" id="IPR001633">
    <property type="entry name" value="EAL_dom"/>
</dbReference>
<name>A0A318GZW6_9BURK</name>
<dbReference type="SMART" id="SM00091">
    <property type="entry name" value="PAS"/>
    <property type="match status" value="2"/>
</dbReference>
<evidence type="ECO:0000313" key="6">
    <source>
        <dbReference type="Proteomes" id="UP000247811"/>
    </source>
</evidence>
<dbReference type="PROSITE" id="PS50887">
    <property type="entry name" value="GGDEF"/>
    <property type="match status" value="1"/>
</dbReference>
<evidence type="ECO:0000259" key="2">
    <source>
        <dbReference type="PROSITE" id="PS50112"/>
    </source>
</evidence>
<dbReference type="FunFam" id="3.30.70.270:FF:000001">
    <property type="entry name" value="Diguanylate cyclase domain protein"/>
    <property type="match status" value="1"/>
</dbReference>
<evidence type="ECO:0000256" key="1">
    <source>
        <dbReference type="ARBA" id="ARBA00051114"/>
    </source>
</evidence>
<protein>
    <submittedName>
        <fullName evidence="5">PAS domain S-box-containing protein/diguanylate cyclase (GGDEF)-like protein</fullName>
    </submittedName>
</protein>
<dbReference type="AlphaFoldDB" id="A0A318GZW6"/>
<feature type="domain" description="PAS" evidence="2">
    <location>
        <begin position="131"/>
        <end position="193"/>
    </location>
</feature>
<evidence type="ECO:0000313" key="5">
    <source>
        <dbReference type="EMBL" id="PXW95792.1"/>
    </source>
</evidence>
<dbReference type="PANTHER" id="PTHR44757">
    <property type="entry name" value="DIGUANYLATE CYCLASE DGCP"/>
    <property type="match status" value="1"/>
</dbReference>
<dbReference type="SUPFAM" id="SSF55785">
    <property type="entry name" value="PYP-like sensor domain (PAS domain)"/>
    <property type="match status" value="2"/>
</dbReference>
<comment type="caution">
    <text evidence="5">The sequence shown here is derived from an EMBL/GenBank/DDBJ whole genome shotgun (WGS) entry which is preliminary data.</text>
</comment>
<dbReference type="PROSITE" id="PS50883">
    <property type="entry name" value="EAL"/>
    <property type="match status" value="1"/>
</dbReference>
<feature type="domain" description="EAL" evidence="3">
    <location>
        <begin position="423"/>
        <end position="676"/>
    </location>
</feature>
<comment type="catalytic activity">
    <reaction evidence="1">
        <text>3',3'-c-di-GMP + H2O = 5'-phosphoguanylyl(3'-&gt;5')guanosine + H(+)</text>
        <dbReference type="Rhea" id="RHEA:24902"/>
        <dbReference type="ChEBI" id="CHEBI:15377"/>
        <dbReference type="ChEBI" id="CHEBI:15378"/>
        <dbReference type="ChEBI" id="CHEBI:58754"/>
        <dbReference type="ChEBI" id="CHEBI:58805"/>
        <dbReference type="EC" id="3.1.4.52"/>
    </reaction>
    <physiologicalReaction direction="left-to-right" evidence="1">
        <dbReference type="Rhea" id="RHEA:24903"/>
    </physiologicalReaction>
</comment>
<feature type="domain" description="GGDEF" evidence="4">
    <location>
        <begin position="281"/>
        <end position="414"/>
    </location>
</feature>
<dbReference type="Pfam" id="PF00990">
    <property type="entry name" value="GGDEF"/>
    <property type="match status" value="1"/>
</dbReference>
<dbReference type="Pfam" id="PF13426">
    <property type="entry name" value="PAS_9"/>
    <property type="match status" value="1"/>
</dbReference>
<dbReference type="Gene3D" id="3.20.20.450">
    <property type="entry name" value="EAL domain"/>
    <property type="match status" value="1"/>
</dbReference>
<dbReference type="CDD" id="cd01948">
    <property type="entry name" value="EAL"/>
    <property type="match status" value="1"/>
</dbReference>
<proteinExistence type="predicted"/>
<gene>
    <name evidence="5" type="ORF">C7444_10851</name>
</gene>
<dbReference type="InterPro" id="IPR000160">
    <property type="entry name" value="GGDEF_dom"/>
</dbReference>
<dbReference type="CDD" id="cd00130">
    <property type="entry name" value="PAS"/>
    <property type="match status" value="1"/>
</dbReference>
<dbReference type="FunFam" id="3.20.20.450:FF:000001">
    <property type="entry name" value="Cyclic di-GMP phosphodiesterase yahA"/>
    <property type="match status" value="1"/>
</dbReference>
<dbReference type="NCBIfam" id="TIGR00229">
    <property type="entry name" value="sensory_box"/>
    <property type="match status" value="1"/>
</dbReference>
<dbReference type="SMART" id="SM00267">
    <property type="entry name" value="GGDEF"/>
    <property type="match status" value="1"/>
</dbReference>
<dbReference type="Proteomes" id="UP000247811">
    <property type="component" value="Unassembled WGS sequence"/>
</dbReference>
<dbReference type="PROSITE" id="PS50112">
    <property type="entry name" value="PAS"/>
    <property type="match status" value="1"/>
</dbReference>
<dbReference type="EMBL" id="QJJS01000008">
    <property type="protein sequence ID" value="PXW95792.1"/>
    <property type="molecule type" value="Genomic_DNA"/>
</dbReference>
<dbReference type="Pfam" id="PF00563">
    <property type="entry name" value="EAL"/>
    <property type="match status" value="1"/>
</dbReference>
<dbReference type="GO" id="GO:0071732">
    <property type="term" value="P:cellular response to nitric oxide"/>
    <property type="evidence" value="ECO:0007669"/>
    <property type="project" value="UniProtKB-ARBA"/>
</dbReference>
<dbReference type="InterPro" id="IPR043128">
    <property type="entry name" value="Rev_trsase/Diguanyl_cyclase"/>
</dbReference>
<dbReference type="PANTHER" id="PTHR44757:SF2">
    <property type="entry name" value="BIOFILM ARCHITECTURE MAINTENANCE PROTEIN MBAA"/>
    <property type="match status" value="1"/>
</dbReference>
<dbReference type="Gene3D" id="3.30.70.270">
    <property type="match status" value="1"/>
</dbReference>